<reference evidence="2 3" key="1">
    <citation type="journal article" date="2015" name="Mol. Plant Microbe Interact.">
        <title>Genome, transcriptome, and functional analyses of Penicillium expansum provide new insights into secondary metabolism and pathogenicity.</title>
        <authorList>
            <person name="Ballester A.R."/>
            <person name="Marcet-Houben M."/>
            <person name="Levin E."/>
            <person name="Sela N."/>
            <person name="Selma-Lazaro C."/>
            <person name="Carmona L."/>
            <person name="Wisniewski M."/>
            <person name="Droby S."/>
            <person name="Gonzalez-Candelas L."/>
            <person name="Gabaldon T."/>
        </authorList>
    </citation>
    <scope>NUCLEOTIDE SEQUENCE [LARGE SCALE GENOMIC DNA]</scope>
    <source>
        <strain evidence="2 3">PHI-1</strain>
    </source>
</reference>
<dbReference type="HOGENOM" id="CLU_2655263_0_0_1"/>
<sequence length="76" mass="8275">MSTTHPIRKRKSHRGTRGGKKKMKKASTGAQSDLEATPDTSASGPAAPPLTFLGEAITEEETAFLAVFLRQFRMSR</sequence>
<dbReference type="EMBL" id="JQGA01000915">
    <property type="protein sequence ID" value="KGO71941.1"/>
    <property type="molecule type" value="Genomic_DNA"/>
</dbReference>
<comment type="caution">
    <text evidence="2">The sequence shown here is derived from an EMBL/GenBank/DDBJ whole genome shotgun (WGS) entry which is preliminary data.</text>
</comment>
<keyword evidence="3" id="KW-1185">Reference proteome</keyword>
<dbReference type="OrthoDB" id="4367822at2759"/>
<organism evidence="2 3">
    <name type="scientific">Penicillium italicum</name>
    <name type="common">Blue mold</name>
    <dbReference type="NCBI Taxonomy" id="40296"/>
    <lineage>
        <taxon>Eukaryota</taxon>
        <taxon>Fungi</taxon>
        <taxon>Dikarya</taxon>
        <taxon>Ascomycota</taxon>
        <taxon>Pezizomycotina</taxon>
        <taxon>Eurotiomycetes</taxon>
        <taxon>Eurotiomycetidae</taxon>
        <taxon>Eurotiales</taxon>
        <taxon>Aspergillaceae</taxon>
        <taxon>Penicillium</taxon>
    </lineage>
</organism>
<feature type="compositionally biased region" description="Basic residues" evidence="1">
    <location>
        <begin position="1"/>
        <end position="25"/>
    </location>
</feature>
<evidence type="ECO:0000313" key="2">
    <source>
        <dbReference type="EMBL" id="KGO71941.1"/>
    </source>
</evidence>
<dbReference type="Proteomes" id="UP000030104">
    <property type="component" value="Unassembled WGS sequence"/>
</dbReference>
<dbReference type="AlphaFoldDB" id="A0A0A2KYG0"/>
<evidence type="ECO:0000313" key="3">
    <source>
        <dbReference type="Proteomes" id="UP000030104"/>
    </source>
</evidence>
<evidence type="ECO:0000256" key="1">
    <source>
        <dbReference type="SAM" id="MobiDB-lite"/>
    </source>
</evidence>
<protein>
    <submittedName>
        <fullName evidence="2">Uncharacterized protein</fullName>
    </submittedName>
</protein>
<proteinExistence type="predicted"/>
<accession>A0A0A2KYG0</accession>
<gene>
    <name evidence="2" type="ORF">PITC_026610</name>
</gene>
<name>A0A0A2KYG0_PENIT</name>
<feature type="region of interest" description="Disordered" evidence="1">
    <location>
        <begin position="1"/>
        <end position="51"/>
    </location>
</feature>
<dbReference type="PhylomeDB" id="A0A0A2KYG0"/>